<dbReference type="PANTHER" id="PTHR34472:SF1">
    <property type="entry name" value="SULFUR CARRIER PROTEIN THIS"/>
    <property type="match status" value="1"/>
</dbReference>
<keyword evidence="2" id="KW-1185">Reference proteome</keyword>
<reference evidence="1" key="1">
    <citation type="submission" date="2023-03" db="EMBL/GenBank/DDBJ databases">
        <authorList>
            <person name="Steffen K."/>
            <person name="Cardenas P."/>
        </authorList>
    </citation>
    <scope>NUCLEOTIDE SEQUENCE</scope>
</reference>
<dbReference type="PANTHER" id="PTHR34472">
    <property type="entry name" value="SULFUR CARRIER PROTEIN THIS"/>
    <property type="match status" value="1"/>
</dbReference>
<dbReference type="EMBL" id="CASHTH010004021">
    <property type="protein sequence ID" value="CAI8052551.1"/>
    <property type="molecule type" value="Genomic_DNA"/>
</dbReference>
<name>A0AA35TT11_GEOBA</name>
<dbReference type="Proteomes" id="UP001174909">
    <property type="component" value="Unassembled WGS sequence"/>
</dbReference>
<accession>A0AA35TT11</accession>
<dbReference type="InterPro" id="IPR003749">
    <property type="entry name" value="ThiS/MoaD-like"/>
</dbReference>
<dbReference type="InterPro" id="IPR012675">
    <property type="entry name" value="Beta-grasp_dom_sf"/>
</dbReference>
<dbReference type="CDD" id="cd00565">
    <property type="entry name" value="Ubl_ThiS"/>
    <property type="match status" value="1"/>
</dbReference>
<dbReference type="Pfam" id="PF02597">
    <property type="entry name" value="ThiS"/>
    <property type="match status" value="1"/>
</dbReference>
<evidence type="ECO:0000313" key="2">
    <source>
        <dbReference type="Proteomes" id="UP001174909"/>
    </source>
</evidence>
<proteinExistence type="predicted"/>
<dbReference type="NCBIfam" id="TIGR01683">
    <property type="entry name" value="thiS"/>
    <property type="match status" value="1"/>
</dbReference>
<dbReference type="SUPFAM" id="SSF54285">
    <property type="entry name" value="MoaD/ThiS"/>
    <property type="match status" value="1"/>
</dbReference>
<dbReference type="AlphaFoldDB" id="A0AA35TT11"/>
<dbReference type="Gene3D" id="3.10.20.30">
    <property type="match status" value="1"/>
</dbReference>
<sequence>MITLQVNGKPRDIDEGLNLQSYLATIDVNMRFIAVGYNGQVVRKEDFEKVALHPGDALEIVRPVGGG</sequence>
<evidence type="ECO:0000313" key="1">
    <source>
        <dbReference type="EMBL" id="CAI8052551.1"/>
    </source>
</evidence>
<dbReference type="InterPro" id="IPR016155">
    <property type="entry name" value="Mopterin_synth/thiamin_S_b"/>
</dbReference>
<dbReference type="InterPro" id="IPR010035">
    <property type="entry name" value="Thi_S"/>
</dbReference>
<comment type="caution">
    <text evidence="1">The sequence shown here is derived from an EMBL/GenBank/DDBJ whole genome shotgun (WGS) entry which is preliminary data.</text>
</comment>
<protein>
    <submittedName>
        <fullName evidence="1">Uncharacterized protein ycf40</fullName>
    </submittedName>
</protein>
<gene>
    <name evidence="1" type="ORF">GBAR_LOCUS28726</name>
</gene>
<organism evidence="1 2">
    <name type="scientific">Geodia barretti</name>
    <name type="common">Barrett's horny sponge</name>
    <dbReference type="NCBI Taxonomy" id="519541"/>
    <lineage>
        <taxon>Eukaryota</taxon>
        <taxon>Metazoa</taxon>
        <taxon>Porifera</taxon>
        <taxon>Demospongiae</taxon>
        <taxon>Heteroscleromorpha</taxon>
        <taxon>Tetractinellida</taxon>
        <taxon>Astrophorina</taxon>
        <taxon>Geodiidae</taxon>
        <taxon>Geodia</taxon>
    </lineage>
</organism>